<protein>
    <submittedName>
        <fullName evidence="1">Uncharacterized protein</fullName>
    </submittedName>
</protein>
<dbReference type="EMBL" id="SNRY01005521">
    <property type="protein sequence ID" value="KAA6314744.1"/>
    <property type="molecule type" value="Genomic_DNA"/>
</dbReference>
<reference evidence="1" key="1">
    <citation type="submission" date="2019-03" db="EMBL/GenBank/DDBJ databases">
        <title>Single cell metagenomics reveals metabolic interactions within the superorganism composed of flagellate Streblomastix strix and complex community of Bacteroidetes bacteria on its surface.</title>
        <authorList>
            <person name="Treitli S.C."/>
            <person name="Kolisko M."/>
            <person name="Husnik F."/>
            <person name="Keeling P."/>
            <person name="Hampl V."/>
        </authorList>
    </citation>
    <scope>NUCLEOTIDE SEQUENCE</scope>
    <source>
        <strain evidence="1">STM</strain>
    </source>
</reference>
<gene>
    <name evidence="1" type="ORF">EZS27_034684</name>
</gene>
<sequence length="98" mass="11268">MENNGFVYRLLGGKIEFTQFHLQAKELIKEEGLKDLINQATTLYNSSNVSDKQIAVEKLWDAFERLKTYHSDLGKKESAEKIVRAMSNENDTCKDLLN</sequence>
<accession>A0A5J4Q1I1</accession>
<name>A0A5J4Q1I1_9ZZZZ</name>
<organism evidence="1">
    <name type="scientific">termite gut metagenome</name>
    <dbReference type="NCBI Taxonomy" id="433724"/>
    <lineage>
        <taxon>unclassified sequences</taxon>
        <taxon>metagenomes</taxon>
        <taxon>organismal metagenomes</taxon>
    </lineage>
</organism>
<comment type="caution">
    <text evidence="1">The sequence shown here is derived from an EMBL/GenBank/DDBJ whole genome shotgun (WGS) entry which is preliminary data.</text>
</comment>
<dbReference type="AlphaFoldDB" id="A0A5J4Q1I1"/>
<proteinExistence type="predicted"/>
<evidence type="ECO:0000313" key="1">
    <source>
        <dbReference type="EMBL" id="KAA6314744.1"/>
    </source>
</evidence>